<keyword evidence="4 5" id="KW-0472">Membrane</keyword>
<dbReference type="GeneTree" id="ENSGT00390000013711"/>
<reference evidence="7" key="3">
    <citation type="submission" date="2025-09" db="UniProtKB">
        <authorList>
            <consortium name="Ensembl"/>
        </authorList>
    </citation>
    <scope>IDENTIFICATION</scope>
</reference>
<dbReference type="GO" id="GO:0016020">
    <property type="term" value="C:membrane"/>
    <property type="evidence" value="ECO:0007669"/>
    <property type="project" value="UniProtKB-SubCell"/>
</dbReference>
<dbReference type="FunCoup" id="A0A3B5JX15">
    <property type="interactions" value="930"/>
</dbReference>
<accession>A0A3B5JX15</accession>
<dbReference type="SUPFAM" id="SSF46934">
    <property type="entry name" value="UBA-like"/>
    <property type="match status" value="1"/>
</dbReference>
<dbReference type="OMA" id="CIGHNYH"/>
<dbReference type="PANTHER" id="PTHR43066:SF16">
    <property type="entry name" value="RHOMBOID DOMAIN-CONTAINING PROTEIN 3"/>
    <property type="match status" value="1"/>
</dbReference>
<dbReference type="PANTHER" id="PTHR43066">
    <property type="entry name" value="RHOMBOID-RELATED PROTEIN"/>
    <property type="match status" value="1"/>
</dbReference>
<feature type="transmembrane region" description="Helical" evidence="5">
    <location>
        <begin position="168"/>
        <end position="195"/>
    </location>
</feature>
<evidence type="ECO:0000256" key="1">
    <source>
        <dbReference type="ARBA" id="ARBA00004141"/>
    </source>
</evidence>
<organism evidence="7 8">
    <name type="scientific">Takifugu rubripes</name>
    <name type="common">Japanese pufferfish</name>
    <name type="synonym">Fugu rubripes</name>
    <dbReference type="NCBI Taxonomy" id="31033"/>
    <lineage>
        <taxon>Eukaryota</taxon>
        <taxon>Metazoa</taxon>
        <taxon>Chordata</taxon>
        <taxon>Craniata</taxon>
        <taxon>Vertebrata</taxon>
        <taxon>Euteleostomi</taxon>
        <taxon>Actinopterygii</taxon>
        <taxon>Neopterygii</taxon>
        <taxon>Teleostei</taxon>
        <taxon>Neoteleostei</taxon>
        <taxon>Acanthomorphata</taxon>
        <taxon>Eupercaria</taxon>
        <taxon>Tetraodontiformes</taxon>
        <taxon>Tetradontoidea</taxon>
        <taxon>Tetraodontidae</taxon>
        <taxon>Takifugu</taxon>
    </lineage>
</organism>
<keyword evidence="3 5" id="KW-1133">Transmembrane helix</keyword>
<dbReference type="Proteomes" id="UP000005226">
    <property type="component" value="Chromosome 21"/>
</dbReference>
<gene>
    <name evidence="7" type="primary">rhbdd3</name>
</gene>
<keyword evidence="8" id="KW-1185">Reference proteome</keyword>
<feature type="transmembrane region" description="Helical" evidence="5">
    <location>
        <begin position="87"/>
        <end position="109"/>
    </location>
</feature>
<feature type="transmembrane region" description="Helical" evidence="5">
    <location>
        <begin position="145"/>
        <end position="162"/>
    </location>
</feature>
<keyword evidence="2 5" id="KW-0812">Transmembrane</keyword>
<feature type="transmembrane region" description="Helical" evidence="5">
    <location>
        <begin position="21"/>
        <end position="42"/>
    </location>
</feature>
<evidence type="ECO:0000256" key="5">
    <source>
        <dbReference type="SAM" id="Phobius"/>
    </source>
</evidence>
<dbReference type="AlphaFoldDB" id="A0A3B5JX15"/>
<proteinExistence type="predicted"/>
<evidence type="ECO:0000256" key="2">
    <source>
        <dbReference type="ARBA" id="ARBA00022692"/>
    </source>
</evidence>
<reference evidence="7" key="2">
    <citation type="submission" date="2025-08" db="UniProtKB">
        <authorList>
            <consortium name="Ensembl"/>
        </authorList>
    </citation>
    <scope>IDENTIFICATION</scope>
</reference>
<dbReference type="InParanoid" id="A0A3B5JX15"/>
<dbReference type="InterPro" id="IPR035952">
    <property type="entry name" value="Rhomboid-like_sf"/>
</dbReference>
<name>A0A3B5JX15_TAKRU</name>
<evidence type="ECO:0000313" key="7">
    <source>
        <dbReference type="Ensembl" id="ENSTRUP00000048087.2"/>
    </source>
</evidence>
<feature type="transmembrane region" description="Helical" evidence="5">
    <location>
        <begin position="54"/>
        <end position="75"/>
    </location>
</feature>
<feature type="domain" description="Peptidase S54 rhomboid" evidence="6">
    <location>
        <begin position="52"/>
        <end position="185"/>
    </location>
</feature>
<comment type="subcellular location">
    <subcellularLocation>
        <location evidence="1">Membrane</location>
        <topology evidence="1">Multi-pass membrane protein</topology>
    </subcellularLocation>
</comment>
<dbReference type="Ensembl" id="ENSTRUT00000055187.2">
    <property type="protein sequence ID" value="ENSTRUP00000048087.2"/>
    <property type="gene ID" value="ENSTRUG00000020217.2"/>
</dbReference>
<sequence length="340" mass="37149">MLQSLSSVRSWCRSEHQGFCLGSSLLMTFMLFLYNCGIQANLTVGPGGDFPHVFLYAFSHDELPALLFSVILLLLVGRCQEHRWGTVTFLALSALTITILPFLYTLLLFIGSGEATRICGHSAIQLTLFTTQCRQITQRRLLRCLPVWFLPWLLLLMTVLLLPGTPVLLHFCSICIGYNCILFLFNYTSIVYSCVLSRLVSSRSFSHGRRVDQAAAASIRDPSAAHLNTSGTAPSWITSDSAEVSETQLLEEQMLRAGILASLRDAPDHADAKVEVPKSSVSSLRLQQLEKMGFSTEKAVVALAASKQLDGAISLLVEDSVGEQAVVVSKGKSSLSSKSS</sequence>
<evidence type="ECO:0000256" key="3">
    <source>
        <dbReference type="ARBA" id="ARBA00022989"/>
    </source>
</evidence>
<dbReference type="InterPro" id="IPR009060">
    <property type="entry name" value="UBA-like_sf"/>
</dbReference>
<dbReference type="Pfam" id="PF01694">
    <property type="entry name" value="Rhomboid"/>
    <property type="match status" value="1"/>
</dbReference>
<dbReference type="InterPro" id="IPR022764">
    <property type="entry name" value="Peptidase_S54_rhomboid_dom"/>
</dbReference>
<evidence type="ECO:0000259" key="6">
    <source>
        <dbReference type="Pfam" id="PF01694"/>
    </source>
</evidence>
<reference evidence="7 8" key="1">
    <citation type="journal article" date="2011" name="Genome Biol. Evol.">
        <title>Integration of the genetic map and genome assembly of fugu facilitates insights into distinct features of genome evolution in teleosts and mammals.</title>
        <authorList>
            <person name="Kai W."/>
            <person name="Kikuchi K."/>
            <person name="Tohari S."/>
            <person name="Chew A.K."/>
            <person name="Tay A."/>
            <person name="Fujiwara A."/>
            <person name="Hosoya S."/>
            <person name="Suetake H."/>
            <person name="Naruse K."/>
            <person name="Brenner S."/>
            <person name="Suzuki Y."/>
            <person name="Venkatesh B."/>
        </authorList>
    </citation>
    <scope>NUCLEOTIDE SEQUENCE [LARGE SCALE GENOMIC DNA]</scope>
</reference>
<dbReference type="GO" id="GO:0004252">
    <property type="term" value="F:serine-type endopeptidase activity"/>
    <property type="evidence" value="ECO:0007669"/>
    <property type="project" value="InterPro"/>
</dbReference>
<evidence type="ECO:0000313" key="8">
    <source>
        <dbReference type="Proteomes" id="UP000005226"/>
    </source>
</evidence>
<dbReference type="Gene3D" id="1.20.1540.10">
    <property type="entry name" value="Rhomboid-like"/>
    <property type="match status" value="1"/>
</dbReference>
<dbReference type="SUPFAM" id="SSF144091">
    <property type="entry name" value="Rhomboid-like"/>
    <property type="match status" value="1"/>
</dbReference>
<protein>
    <submittedName>
        <fullName evidence="7">Rhomboid domain containing 3</fullName>
    </submittedName>
</protein>
<evidence type="ECO:0000256" key="4">
    <source>
        <dbReference type="ARBA" id="ARBA00023136"/>
    </source>
</evidence>